<evidence type="ECO:0000313" key="2">
    <source>
        <dbReference type="Proteomes" id="UP001497512"/>
    </source>
</evidence>
<dbReference type="Proteomes" id="UP001497512">
    <property type="component" value="Chromosome 11"/>
</dbReference>
<gene>
    <name evidence="1" type="ORF">CSSPTR1EN2_LOCUS3738</name>
</gene>
<sequence length="94" mass="9997">MGKSSGTATTTNASWTFEIAPPHIITVERTSPKQRSLETILENISAMALWLETAPPELITVDRGYSTRASSTLDTIAEENMSTSMAAGGGGHML</sequence>
<accession>A0ABP0TIM9</accession>
<keyword evidence="2" id="KW-1185">Reference proteome</keyword>
<protein>
    <submittedName>
        <fullName evidence="1">Uncharacterized protein</fullName>
    </submittedName>
</protein>
<dbReference type="EMBL" id="OZ019903">
    <property type="protein sequence ID" value="CAK9196965.1"/>
    <property type="molecule type" value="Genomic_DNA"/>
</dbReference>
<name>A0ABP0TIM9_9BRYO</name>
<reference evidence="1" key="1">
    <citation type="submission" date="2024-02" db="EMBL/GenBank/DDBJ databases">
        <authorList>
            <consortium name="ELIXIR-Norway"/>
            <consortium name="Elixir Norway"/>
        </authorList>
    </citation>
    <scope>NUCLEOTIDE SEQUENCE</scope>
</reference>
<proteinExistence type="predicted"/>
<evidence type="ECO:0000313" key="1">
    <source>
        <dbReference type="EMBL" id="CAK9196965.1"/>
    </source>
</evidence>
<organism evidence="1 2">
    <name type="scientific">Sphagnum troendelagicum</name>
    <dbReference type="NCBI Taxonomy" id="128251"/>
    <lineage>
        <taxon>Eukaryota</taxon>
        <taxon>Viridiplantae</taxon>
        <taxon>Streptophyta</taxon>
        <taxon>Embryophyta</taxon>
        <taxon>Bryophyta</taxon>
        <taxon>Sphagnophytina</taxon>
        <taxon>Sphagnopsida</taxon>
        <taxon>Sphagnales</taxon>
        <taxon>Sphagnaceae</taxon>
        <taxon>Sphagnum</taxon>
    </lineage>
</organism>